<dbReference type="SUPFAM" id="SSF56935">
    <property type="entry name" value="Porins"/>
    <property type="match status" value="1"/>
</dbReference>
<dbReference type="SUPFAM" id="SSF49464">
    <property type="entry name" value="Carboxypeptidase regulatory domain-like"/>
    <property type="match status" value="1"/>
</dbReference>
<dbReference type="Proteomes" id="UP000625283">
    <property type="component" value="Unassembled WGS sequence"/>
</dbReference>
<evidence type="ECO:0000313" key="4">
    <source>
        <dbReference type="Proteomes" id="UP000625283"/>
    </source>
</evidence>
<evidence type="ECO:0000256" key="1">
    <source>
        <dbReference type="SAM" id="MobiDB-lite"/>
    </source>
</evidence>
<gene>
    <name evidence="3" type="ORF">JKG61_01145</name>
</gene>
<dbReference type="InterPro" id="IPR008969">
    <property type="entry name" value="CarboxyPept-like_regulatory"/>
</dbReference>
<protein>
    <submittedName>
        <fullName evidence="3">Carboxypeptidase regulatory-like domain-containing protein</fullName>
    </submittedName>
</protein>
<feature type="signal peptide" evidence="2">
    <location>
        <begin position="1"/>
        <end position="19"/>
    </location>
</feature>
<feature type="chain" id="PRO_5047171549" evidence="2">
    <location>
        <begin position="20"/>
        <end position="930"/>
    </location>
</feature>
<proteinExistence type="predicted"/>
<dbReference type="Gene3D" id="2.60.40.1120">
    <property type="entry name" value="Carboxypeptidase-like, regulatory domain"/>
    <property type="match status" value="1"/>
</dbReference>
<comment type="caution">
    <text evidence="3">The sequence shown here is derived from an EMBL/GenBank/DDBJ whole genome shotgun (WGS) entry which is preliminary data.</text>
</comment>
<evidence type="ECO:0000313" key="3">
    <source>
        <dbReference type="EMBL" id="MBL1407347.1"/>
    </source>
</evidence>
<dbReference type="RefSeq" id="WP_202101161.1">
    <property type="nucleotide sequence ID" value="NZ_JAERTY010000001.1"/>
</dbReference>
<sequence length="930" mass="107446">MRFLIGCLLFFMFVHPTLSQTKIYGSVVDTLSNRALRNATVSIYQEGVGAVQKVTLTDLFGKFTVDQLNHNMMYRAEFSYQGYQKLIKEFSLDKDQQLDFGRLHLERQINEIEEVTMLPPVRMKGDTIEFNADAFQLDTNAVVEDLIHKLPGIIVWGDGKITYNGKEVPSILINGKEFFGSDKSIGLRNIAKDAVQKVQVYDNRTKQEQREKPLDASYEMNVVLKGEKEKMLFGNITVGAGTDKRYENYLNLNYADKRTQSSLAYANNNANKNLNSLDQLLKNTTYKGVGINADYHSDFSRPGINRQHVLAARYQHDFLATKETDLKNIITANVFSNWDREDMTNTSNTLVSGNNGEHTNQRSYHSLDVTNNQAIQGDIKYELTQEINGRHTRIKSTLSLLTSEQDGQSSSETDYDYSNNQSRSIRQEQQYQKRQSVTFTFSANWGVKNLGYIQERNKKQRVLDRLKYGLDWRASLNENDSQQNSNAQIENRLNPDADQYIDRSYNNDYRMNKQQLIFTVANRKDRFKIINAVDFNYSDTDQKVSDIDGNTEMNNTALTHASKLKQSLYTPKIEYSYRIFERDYTGRLSEYLAFNPSLALRLLNRTNSSSLGYRNIKQRFVSHLPKLEVEYRKNRYGTYFFTSTLGFQRSEDFPTIDQLQPIYDDINPAYRYFGNPNLSKTEKQTWMGRLQFEEHKTYALRVNINAMYNTLSSGIRDSIVFAPGQQQVFSVNMAQDMYDFNTSVNVSKPFVIKKDQTFTIEINASSYRSKNYQYIDEELQKLAPMSQDINFITYYTNGSKYQLSLKGGYNQYDSRNLTAANYSFSSVEYYTAFGMACALTKKMKIGSDINGRFINSNKFRDDLAIWNANVSHRFTKGNNLEAKLALYDILKQNKGMYVRNGTVELTTGHRNSLRQFFQLSLAYYPRKFGL</sequence>
<keyword evidence="2" id="KW-0732">Signal</keyword>
<accession>A0ABS1QZX2</accession>
<name>A0ABS1QZX2_9SPHI</name>
<evidence type="ECO:0000256" key="2">
    <source>
        <dbReference type="SAM" id="SignalP"/>
    </source>
</evidence>
<dbReference type="EMBL" id="JAERTY010000001">
    <property type="protein sequence ID" value="MBL1407347.1"/>
    <property type="molecule type" value="Genomic_DNA"/>
</dbReference>
<dbReference type="Pfam" id="PF13715">
    <property type="entry name" value="CarbopepD_reg_2"/>
    <property type="match status" value="1"/>
</dbReference>
<reference evidence="3 4" key="1">
    <citation type="submission" date="2021-01" db="EMBL/GenBank/DDBJ databases">
        <title>C459-1 draft genome sequence.</title>
        <authorList>
            <person name="Zhang X.-F."/>
        </authorList>
    </citation>
    <scope>NUCLEOTIDE SEQUENCE [LARGE SCALE GENOMIC DNA]</scope>
    <source>
        <strain evidence="4">C459-1</strain>
    </source>
</reference>
<organism evidence="3 4">
    <name type="scientific">Sphingobacterium faecale</name>
    <dbReference type="NCBI Taxonomy" id="2803775"/>
    <lineage>
        <taxon>Bacteria</taxon>
        <taxon>Pseudomonadati</taxon>
        <taxon>Bacteroidota</taxon>
        <taxon>Sphingobacteriia</taxon>
        <taxon>Sphingobacteriales</taxon>
        <taxon>Sphingobacteriaceae</taxon>
        <taxon>Sphingobacterium</taxon>
    </lineage>
</organism>
<feature type="region of interest" description="Disordered" evidence="1">
    <location>
        <begin position="401"/>
        <end position="430"/>
    </location>
</feature>
<keyword evidence="4" id="KW-1185">Reference proteome</keyword>